<evidence type="ECO:0000313" key="2">
    <source>
        <dbReference type="EMBL" id="KAG5926885.1"/>
    </source>
</evidence>
<dbReference type="Proteomes" id="UP000811619">
    <property type="component" value="Unassembled WGS sequence"/>
</dbReference>
<feature type="compositionally biased region" description="Low complexity" evidence="1">
    <location>
        <begin position="48"/>
        <end position="103"/>
    </location>
</feature>
<evidence type="ECO:0000256" key="1">
    <source>
        <dbReference type="SAM" id="MobiDB-lite"/>
    </source>
</evidence>
<dbReference type="AlphaFoldDB" id="A0A8K0JDN7"/>
<protein>
    <recommendedName>
        <fullName evidence="4">Extracellular matrix protein</fullName>
    </recommendedName>
</protein>
<comment type="caution">
    <text evidence="2">The sequence shown here is derived from an EMBL/GenBank/DDBJ whole genome shotgun (WGS) entry which is preliminary data.</text>
</comment>
<keyword evidence="3" id="KW-1185">Reference proteome</keyword>
<feature type="compositionally biased region" description="Polar residues" evidence="1">
    <location>
        <begin position="104"/>
        <end position="120"/>
    </location>
</feature>
<gene>
    <name evidence="2" type="ORF">E4U42_002825</name>
</gene>
<accession>A0A8K0JDN7</accession>
<evidence type="ECO:0008006" key="4">
    <source>
        <dbReference type="Google" id="ProtNLM"/>
    </source>
</evidence>
<feature type="non-terminal residue" evidence="2">
    <location>
        <position position="1"/>
    </location>
</feature>
<organism evidence="2 3">
    <name type="scientific">Claviceps africana</name>
    <dbReference type="NCBI Taxonomy" id="83212"/>
    <lineage>
        <taxon>Eukaryota</taxon>
        <taxon>Fungi</taxon>
        <taxon>Dikarya</taxon>
        <taxon>Ascomycota</taxon>
        <taxon>Pezizomycotina</taxon>
        <taxon>Sordariomycetes</taxon>
        <taxon>Hypocreomycetidae</taxon>
        <taxon>Hypocreales</taxon>
        <taxon>Clavicipitaceae</taxon>
        <taxon>Claviceps</taxon>
    </lineage>
</organism>
<feature type="region of interest" description="Disordered" evidence="1">
    <location>
        <begin position="43"/>
        <end position="127"/>
    </location>
</feature>
<name>A0A8K0JDN7_9HYPO</name>
<proteinExistence type="predicted"/>
<dbReference type="EMBL" id="SRPY01000226">
    <property type="protein sequence ID" value="KAG5926885.1"/>
    <property type="molecule type" value="Genomic_DNA"/>
</dbReference>
<dbReference type="OrthoDB" id="5589325at2759"/>
<evidence type="ECO:0000313" key="3">
    <source>
        <dbReference type="Proteomes" id="UP000811619"/>
    </source>
</evidence>
<reference evidence="2" key="1">
    <citation type="journal article" date="2020" name="bioRxiv">
        <title>Whole genome comparisons of ergot fungi reveals the divergence and evolution of species within the genus Claviceps are the result of varying mechanisms driving genome evolution and host range expansion.</title>
        <authorList>
            <person name="Wyka S.A."/>
            <person name="Mondo S.J."/>
            <person name="Liu M."/>
            <person name="Dettman J."/>
            <person name="Nalam V."/>
            <person name="Broders K.D."/>
        </authorList>
    </citation>
    <scope>NUCLEOTIDE SEQUENCE</scope>
    <source>
        <strain evidence="2">CCC 489</strain>
    </source>
</reference>
<sequence>AATGDSFTFTPKDIAAGVYNFKIVSNANPSALNYSKQFTYSGTGTIGAPKSGPSSSSSGSTSSPPSASPTASRTKSATASPTTASVTSSSSASATSSPTNTSAEPFTSIESSAPAATTLPNAGGRASSPLALVAGAVAALVYLG</sequence>